<dbReference type="Gene3D" id="1.10.1040.10">
    <property type="entry name" value="N-(1-d-carboxylethyl)-l-norvaline Dehydrogenase, domain 2"/>
    <property type="match status" value="1"/>
</dbReference>
<dbReference type="InterPro" id="IPR006115">
    <property type="entry name" value="6PGDH_NADP-bd"/>
</dbReference>
<dbReference type="Pfam" id="PF03446">
    <property type="entry name" value="NAD_binding_2"/>
    <property type="match status" value="1"/>
</dbReference>
<dbReference type="Gene3D" id="3.40.50.720">
    <property type="entry name" value="NAD(P)-binding Rossmann-like Domain"/>
    <property type="match status" value="1"/>
</dbReference>
<evidence type="ECO:0000313" key="8">
    <source>
        <dbReference type="Proteomes" id="UP000184390"/>
    </source>
</evidence>
<comment type="caution">
    <text evidence="7">The sequence shown here is derived from an EMBL/GenBank/DDBJ whole genome shotgun (WGS) entry which is preliminary data.</text>
</comment>
<feature type="region of interest" description="Disordered" evidence="4">
    <location>
        <begin position="284"/>
        <end position="309"/>
    </location>
</feature>
<gene>
    <name evidence="7" type="ORF">SAMN05216246_10863</name>
</gene>
<evidence type="ECO:0000256" key="3">
    <source>
        <dbReference type="ARBA" id="ARBA00023027"/>
    </source>
</evidence>
<dbReference type="PANTHER" id="PTHR43060:SF15">
    <property type="entry name" value="3-HYDROXYISOBUTYRATE DEHYDROGENASE-LIKE 1, MITOCHONDRIAL-RELATED"/>
    <property type="match status" value="1"/>
</dbReference>
<dbReference type="InterPro" id="IPR008927">
    <property type="entry name" value="6-PGluconate_DH-like_C_sf"/>
</dbReference>
<organism evidence="7 8">
    <name type="scientific">Actinomyces denticolens</name>
    <dbReference type="NCBI Taxonomy" id="52767"/>
    <lineage>
        <taxon>Bacteria</taxon>
        <taxon>Bacillati</taxon>
        <taxon>Actinomycetota</taxon>
        <taxon>Actinomycetes</taxon>
        <taxon>Actinomycetales</taxon>
        <taxon>Actinomycetaceae</taxon>
        <taxon>Actinomyces</taxon>
    </lineage>
</organism>
<dbReference type="PIRSF" id="PIRSF000103">
    <property type="entry name" value="HIBADH"/>
    <property type="match status" value="1"/>
</dbReference>
<dbReference type="InterPro" id="IPR015815">
    <property type="entry name" value="HIBADH-related"/>
</dbReference>
<accession>A0ABY1ICZ2</accession>
<evidence type="ECO:0000256" key="4">
    <source>
        <dbReference type="SAM" id="MobiDB-lite"/>
    </source>
</evidence>
<dbReference type="InterPro" id="IPR029154">
    <property type="entry name" value="HIBADH-like_NADP-bd"/>
</dbReference>
<keyword evidence="2" id="KW-0560">Oxidoreductase</keyword>
<evidence type="ECO:0000256" key="1">
    <source>
        <dbReference type="ARBA" id="ARBA00009080"/>
    </source>
</evidence>
<keyword evidence="3" id="KW-0520">NAD</keyword>
<evidence type="ECO:0000256" key="2">
    <source>
        <dbReference type="ARBA" id="ARBA00023002"/>
    </source>
</evidence>
<dbReference type="SUPFAM" id="SSF48179">
    <property type="entry name" value="6-phosphogluconate dehydrogenase C-terminal domain-like"/>
    <property type="match status" value="1"/>
</dbReference>
<evidence type="ECO:0000313" key="7">
    <source>
        <dbReference type="EMBL" id="SHI98830.1"/>
    </source>
</evidence>
<evidence type="ECO:0000259" key="6">
    <source>
        <dbReference type="Pfam" id="PF14833"/>
    </source>
</evidence>
<protein>
    <submittedName>
        <fullName evidence="7">3-hydroxyisobutyrate dehydrogenase</fullName>
    </submittedName>
</protein>
<feature type="domain" description="6-phosphogluconate dehydrogenase NADP-binding" evidence="5">
    <location>
        <begin position="4"/>
        <end position="159"/>
    </location>
</feature>
<evidence type="ECO:0000259" key="5">
    <source>
        <dbReference type="Pfam" id="PF03446"/>
    </source>
</evidence>
<dbReference type="InterPro" id="IPR013328">
    <property type="entry name" value="6PGD_dom2"/>
</dbReference>
<sequence>MIRTIACIGVGRMGGGIARNLARSHRFEVRVVGRSKAPVEACAAAGAIAAAGMREALDGADLVITCLPMPETVLEVHEANREYSPAGAIWMDASTVDPATARALADGARAAGRRFVACPLGKGPAQAEAGELPLFVGGDEGALEELAEVFGIIGAVVHRMGSVESAAAFKLVSNLIGMTTVALVAEGYELCRAAGVEPAAFLEALKDTGGWSYQADLRLPWMIDGDLANRFGVDLALKDLRLAVEAAARLGVPTPVGAAGLMQLAAAHAQGYGGLDVAAIDRVVAPRRQPRTQEDPGGPGKTREDSEMP</sequence>
<name>A0ABY1ICZ2_9ACTO</name>
<reference evidence="7 8" key="1">
    <citation type="submission" date="2016-11" db="EMBL/GenBank/DDBJ databases">
        <authorList>
            <person name="Varghese N."/>
            <person name="Submissions S."/>
        </authorList>
    </citation>
    <scope>NUCLEOTIDE SEQUENCE [LARGE SCALE GENOMIC DNA]</scope>
    <source>
        <strain evidence="7 8">PA</strain>
    </source>
</reference>
<dbReference type="RefSeq" id="WP_231952908.1">
    <property type="nucleotide sequence ID" value="NZ_BDIO01000006.1"/>
</dbReference>
<feature type="domain" description="3-hydroxyisobutyrate dehydrogenase-like NAD-binding" evidence="6">
    <location>
        <begin position="166"/>
        <end position="282"/>
    </location>
</feature>
<proteinExistence type="inferred from homology"/>
<keyword evidence="8" id="KW-1185">Reference proteome</keyword>
<dbReference type="InterPro" id="IPR036291">
    <property type="entry name" value="NAD(P)-bd_dom_sf"/>
</dbReference>
<dbReference type="PANTHER" id="PTHR43060">
    <property type="entry name" value="3-HYDROXYISOBUTYRATE DEHYDROGENASE-LIKE 1, MITOCHONDRIAL-RELATED"/>
    <property type="match status" value="1"/>
</dbReference>
<comment type="similarity">
    <text evidence="1">Belongs to the HIBADH-related family.</text>
</comment>
<dbReference type="Pfam" id="PF14833">
    <property type="entry name" value="NAD_binding_11"/>
    <property type="match status" value="1"/>
</dbReference>
<dbReference type="EMBL" id="FQYL01000008">
    <property type="protein sequence ID" value="SHI98830.1"/>
    <property type="molecule type" value="Genomic_DNA"/>
</dbReference>
<dbReference type="SUPFAM" id="SSF51735">
    <property type="entry name" value="NAD(P)-binding Rossmann-fold domains"/>
    <property type="match status" value="1"/>
</dbReference>
<dbReference type="Proteomes" id="UP000184390">
    <property type="component" value="Unassembled WGS sequence"/>
</dbReference>